<proteinExistence type="inferred from homology"/>
<keyword evidence="5 7" id="KW-0964">Secreted</keyword>
<dbReference type="InterPro" id="IPR001444">
    <property type="entry name" value="Flag_bb_rod_N"/>
</dbReference>
<feature type="domain" description="Flagellar basal body rod protein N-terminal" evidence="9">
    <location>
        <begin position="7"/>
        <end position="36"/>
    </location>
</feature>
<evidence type="ECO:0000256" key="8">
    <source>
        <dbReference type="SAM" id="Coils"/>
    </source>
</evidence>
<dbReference type="SUPFAM" id="SSF64518">
    <property type="entry name" value="Phase 1 flagellin"/>
    <property type="match status" value="1"/>
</dbReference>
<evidence type="ECO:0000259" key="11">
    <source>
        <dbReference type="Pfam" id="PF22638"/>
    </source>
</evidence>
<evidence type="ECO:0000256" key="7">
    <source>
        <dbReference type="RuleBase" id="RU362065"/>
    </source>
</evidence>
<evidence type="ECO:0000259" key="10">
    <source>
        <dbReference type="Pfam" id="PF06429"/>
    </source>
</evidence>
<dbReference type="AlphaFoldDB" id="A0A0C1QYW1"/>
<name>A0A0C1QYW1_9BACT</name>
<comment type="subcellular location">
    <subcellularLocation>
        <location evidence="1 7">Bacterial flagellum</location>
    </subcellularLocation>
    <subcellularLocation>
        <location evidence="2 7">Secreted</location>
    </subcellularLocation>
</comment>
<dbReference type="Pfam" id="PF06429">
    <property type="entry name" value="Flg_bbr_C"/>
    <property type="match status" value="1"/>
</dbReference>
<keyword evidence="12" id="KW-0966">Cell projection</keyword>
<dbReference type="PANTHER" id="PTHR30033:SF1">
    <property type="entry name" value="FLAGELLAR HOOK-ASSOCIATED PROTEIN 1"/>
    <property type="match status" value="1"/>
</dbReference>
<evidence type="ECO:0000259" key="9">
    <source>
        <dbReference type="Pfam" id="PF00460"/>
    </source>
</evidence>
<dbReference type="PRINTS" id="PR01005">
    <property type="entry name" value="FLGHOOKAP1"/>
</dbReference>
<comment type="similarity">
    <text evidence="3 7">Belongs to the flagella basal body rod proteins family.</text>
</comment>
<dbReference type="GO" id="GO:0005576">
    <property type="term" value="C:extracellular region"/>
    <property type="evidence" value="ECO:0007669"/>
    <property type="project" value="UniProtKB-SubCell"/>
</dbReference>
<dbReference type="InterPro" id="IPR053927">
    <property type="entry name" value="FlgK_helical"/>
</dbReference>
<dbReference type="InterPro" id="IPR010930">
    <property type="entry name" value="Flg_bb/hook_C_dom"/>
</dbReference>
<evidence type="ECO:0000256" key="3">
    <source>
        <dbReference type="ARBA" id="ARBA00009677"/>
    </source>
</evidence>
<dbReference type="PANTHER" id="PTHR30033">
    <property type="entry name" value="FLAGELLAR HOOK-ASSOCIATED PROTEIN 1"/>
    <property type="match status" value="1"/>
</dbReference>
<evidence type="ECO:0000256" key="6">
    <source>
        <dbReference type="ARBA" id="ARBA00023143"/>
    </source>
</evidence>
<dbReference type="RefSeq" id="WP_039646790.1">
    <property type="nucleotide sequence ID" value="NZ_JXBL01000001.1"/>
</dbReference>
<comment type="caution">
    <text evidence="12">The sequence shown here is derived from an EMBL/GenBank/DDBJ whole genome shotgun (WGS) entry which is preliminary data.</text>
</comment>
<evidence type="ECO:0000313" key="13">
    <source>
        <dbReference type="Proteomes" id="UP000031433"/>
    </source>
</evidence>
<evidence type="ECO:0000313" key="12">
    <source>
        <dbReference type="EMBL" id="KIE43376.1"/>
    </source>
</evidence>
<keyword evidence="6 7" id="KW-0975">Bacterial flagellum</keyword>
<evidence type="ECO:0000256" key="2">
    <source>
        <dbReference type="ARBA" id="ARBA00004613"/>
    </source>
</evidence>
<keyword evidence="13" id="KW-1185">Reference proteome</keyword>
<dbReference type="GO" id="GO:0044780">
    <property type="term" value="P:bacterial-type flagellum assembly"/>
    <property type="evidence" value="ECO:0007669"/>
    <property type="project" value="InterPro"/>
</dbReference>
<dbReference type="Pfam" id="PF22638">
    <property type="entry name" value="FlgK_D1"/>
    <property type="match status" value="1"/>
</dbReference>
<evidence type="ECO:0000256" key="5">
    <source>
        <dbReference type="ARBA" id="ARBA00022525"/>
    </source>
</evidence>
<keyword evidence="8" id="KW-0175">Coiled coil</keyword>
<dbReference type="EMBL" id="JXBL01000001">
    <property type="protein sequence ID" value="KIE43376.1"/>
    <property type="molecule type" value="Genomic_DNA"/>
</dbReference>
<dbReference type="GO" id="GO:0009424">
    <property type="term" value="C:bacterial-type flagellum hook"/>
    <property type="evidence" value="ECO:0007669"/>
    <property type="project" value="UniProtKB-UniRule"/>
</dbReference>
<keyword evidence="12" id="KW-0969">Cilium</keyword>
<evidence type="ECO:0000256" key="4">
    <source>
        <dbReference type="ARBA" id="ARBA00016244"/>
    </source>
</evidence>
<feature type="domain" description="Flagellar basal-body/hook protein C-terminal" evidence="10">
    <location>
        <begin position="436"/>
        <end position="474"/>
    </location>
</feature>
<feature type="coiled-coil region" evidence="8">
    <location>
        <begin position="165"/>
        <end position="202"/>
    </location>
</feature>
<reference evidence="12 13" key="1">
    <citation type="submission" date="2015-01" db="EMBL/GenBank/DDBJ databases">
        <title>Genome sequence of the anaerobic bacterium Geobacter soli GSS01, a dissimilatory Fe(III) reducer from soil.</title>
        <authorList>
            <person name="Yang G."/>
            <person name="Zhou S."/>
        </authorList>
    </citation>
    <scope>NUCLEOTIDE SEQUENCE [LARGE SCALE GENOMIC DNA]</scope>
    <source>
        <strain evidence="12 13">GSS01</strain>
    </source>
</reference>
<protein>
    <recommendedName>
        <fullName evidence="4 7">Flagellar hook-associated protein 1</fullName>
        <shortName evidence="7">HAP1</shortName>
    </recommendedName>
</protein>
<dbReference type="Proteomes" id="UP000031433">
    <property type="component" value="Unassembled WGS sequence"/>
</dbReference>
<keyword evidence="12" id="KW-0282">Flagellum</keyword>
<dbReference type="InterPro" id="IPR002371">
    <property type="entry name" value="FlgK"/>
</dbReference>
<dbReference type="Pfam" id="PF00460">
    <property type="entry name" value="Flg_bb_rod"/>
    <property type="match status" value="1"/>
</dbReference>
<organism evidence="12 13">
    <name type="scientific">Geobacter soli</name>
    <dbReference type="NCBI Taxonomy" id="1510391"/>
    <lineage>
        <taxon>Bacteria</taxon>
        <taxon>Pseudomonadati</taxon>
        <taxon>Thermodesulfobacteriota</taxon>
        <taxon>Desulfuromonadia</taxon>
        <taxon>Geobacterales</taxon>
        <taxon>Geobacteraceae</taxon>
        <taxon>Geobacter</taxon>
    </lineage>
</organism>
<feature type="domain" description="Flagellar hook-associated protein FlgK helical" evidence="11">
    <location>
        <begin position="95"/>
        <end position="334"/>
    </location>
</feature>
<accession>A0A0C1QYW1</accession>
<evidence type="ECO:0000256" key="1">
    <source>
        <dbReference type="ARBA" id="ARBA00004365"/>
    </source>
</evidence>
<dbReference type="NCBIfam" id="TIGR02492">
    <property type="entry name" value="flgK_ends"/>
    <property type="match status" value="1"/>
</dbReference>
<dbReference type="GO" id="GO:0005198">
    <property type="term" value="F:structural molecule activity"/>
    <property type="evidence" value="ECO:0007669"/>
    <property type="project" value="UniProtKB-UniRule"/>
</dbReference>
<sequence length="477" mass="50551">MSILSLLDIAKSGITAQRLALEVTSENITNVNTPGYSKQTTVFTTATVSQERGFPLGNGVRVAEIQRAYDDFLQTQLKSESTTKGWSDTVLASMTRAEQLFNEFTTDGLGKSLQDFFGAWQDLTANPQGQPERQAILARGQQLADQFKRVNNYLNDIRTEANQSLEGITANVNDKLRKIASLNEQIKQIEIQGARANELRDQRDLAVRQLAEKVGITYMEQTDGTLNVSLSLGQPLVLGKDAAVLSLQPDAANSGFYRIYSTAPGGTTAVDISSIAGGPGNSQGEMGGTLQVRDSLVNGFLADLDELAYTLATEVNAVHSSGFGLTGSTGIGFFTTPATMAGYSGLGGISVAITNTNDIAAANADPAVGGTGNNTNAKDIASLFDKILPLSGGNMTLGGFYNSLVGKVGVSVQNAERSAALSEGVLKQLNNLRESQSGVSLDEELANLIKYQKAYEGAAKLINTGTEMIDIILGLVR</sequence>
<gene>
    <name evidence="7" type="primary">flgK</name>
    <name evidence="12" type="ORF">SE37_12420</name>
</gene>